<dbReference type="Pfam" id="PF01593">
    <property type="entry name" value="Amino_oxidase"/>
    <property type="match status" value="1"/>
</dbReference>
<name>A0ABU6K2D2_9RHOO</name>
<dbReference type="PANTHER" id="PTHR42923">
    <property type="entry name" value="PROTOPORPHYRINOGEN OXIDASE"/>
    <property type="match status" value="1"/>
</dbReference>
<dbReference type="NCBIfam" id="NF005560">
    <property type="entry name" value="PRK07233.1"/>
    <property type="match status" value="1"/>
</dbReference>
<evidence type="ECO:0000313" key="2">
    <source>
        <dbReference type="EMBL" id="MEC5385597.1"/>
    </source>
</evidence>
<gene>
    <name evidence="2" type="ORF">VVD49_07665</name>
</gene>
<proteinExistence type="predicted"/>
<dbReference type="InterPro" id="IPR002937">
    <property type="entry name" value="Amino_oxidase"/>
</dbReference>
<evidence type="ECO:0000259" key="1">
    <source>
        <dbReference type="Pfam" id="PF01593"/>
    </source>
</evidence>
<dbReference type="RefSeq" id="WP_327598548.1">
    <property type="nucleotide sequence ID" value="NZ_JAYXHS010000001.1"/>
</dbReference>
<dbReference type="EMBL" id="JAYXHS010000001">
    <property type="protein sequence ID" value="MEC5385597.1"/>
    <property type="molecule type" value="Genomic_DNA"/>
</dbReference>
<keyword evidence="3" id="KW-1185">Reference proteome</keyword>
<sequence>MKQRVAVVGAGPMGLTVAYELLKAGKEVTIFERDDRIGGMSAAFDFAGTRIERYYHFVCGPDEALFAYLREFKQEHLLKWVSTKMGFYFDGKLYDWGHPLALLKFPGLSLWQKIRYGLQVMGVKNVTDWRPLDAISSTAWLQKGIGKAAYDVLWKPLFHFKFYEFQDSLSAAWLGTRIKRVALSRKSLFEERMGYLEGGSERLLDVVAERIRQMGGQIVLSAAVEKVETAGTEAALSLSGLTVGGAFQAFDQVVSTIPLPYLVRLMPGLPEEERAKVAAIRNVGVVCVLLKLRKPFSRNFWMNINDERIEIPGLIEYTNLNPLDGKASIVYAPYYMPQTHPKYARDPQAFIDETIAYMKLIEPDFSADDVIASSAHRYEFAQTVCTPGFFDQLPPMQSTVKGLFMADTSHYYPEDRSICESMALGAKLAAMAQAAG</sequence>
<dbReference type="Proteomes" id="UP001331561">
    <property type="component" value="Unassembled WGS sequence"/>
</dbReference>
<dbReference type="InterPro" id="IPR036188">
    <property type="entry name" value="FAD/NAD-bd_sf"/>
</dbReference>
<protein>
    <submittedName>
        <fullName evidence="2">NAD(P)/FAD-dependent oxidoreductase</fullName>
    </submittedName>
</protein>
<organism evidence="2 3">
    <name type="scientific">Uliginosibacterium silvisoli</name>
    <dbReference type="NCBI Taxonomy" id="3114758"/>
    <lineage>
        <taxon>Bacteria</taxon>
        <taxon>Pseudomonadati</taxon>
        <taxon>Pseudomonadota</taxon>
        <taxon>Betaproteobacteria</taxon>
        <taxon>Rhodocyclales</taxon>
        <taxon>Zoogloeaceae</taxon>
        <taxon>Uliginosibacterium</taxon>
    </lineage>
</organism>
<dbReference type="PRINTS" id="PR00419">
    <property type="entry name" value="ADXRDTASE"/>
</dbReference>
<dbReference type="Gene3D" id="3.50.50.60">
    <property type="entry name" value="FAD/NAD(P)-binding domain"/>
    <property type="match status" value="1"/>
</dbReference>
<reference evidence="2 3" key="1">
    <citation type="submission" date="2024-01" db="EMBL/GenBank/DDBJ databases">
        <title>Uliginosibacterium soil sp. nov.</title>
        <authorList>
            <person name="Lv Y."/>
        </authorList>
    </citation>
    <scope>NUCLEOTIDE SEQUENCE [LARGE SCALE GENOMIC DNA]</scope>
    <source>
        <strain evidence="2 3">H3</strain>
    </source>
</reference>
<comment type="caution">
    <text evidence="2">The sequence shown here is derived from an EMBL/GenBank/DDBJ whole genome shotgun (WGS) entry which is preliminary data.</text>
</comment>
<dbReference type="InterPro" id="IPR050464">
    <property type="entry name" value="Zeta_carotene_desat/Oxidored"/>
</dbReference>
<dbReference type="PANTHER" id="PTHR42923:SF46">
    <property type="entry name" value="AMINE OXIDASE"/>
    <property type="match status" value="1"/>
</dbReference>
<accession>A0ABU6K2D2</accession>
<feature type="domain" description="Amine oxidase" evidence="1">
    <location>
        <begin position="14"/>
        <end position="308"/>
    </location>
</feature>
<dbReference type="SUPFAM" id="SSF51905">
    <property type="entry name" value="FAD/NAD(P)-binding domain"/>
    <property type="match status" value="1"/>
</dbReference>
<evidence type="ECO:0000313" key="3">
    <source>
        <dbReference type="Proteomes" id="UP001331561"/>
    </source>
</evidence>